<reference evidence="1 3" key="1">
    <citation type="journal article" date="2014" name="BMC Genomics">
        <title>Genome sequence of Anopheles sinensis provides insight into genetics basis of mosquito competence for malaria parasites.</title>
        <authorList>
            <person name="Zhou D."/>
            <person name="Zhang D."/>
            <person name="Ding G."/>
            <person name="Shi L."/>
            <person name="Hou Q."/>
            <person name="Ye Y."/>
            <person name="Xu Y."/>
            <person name="Zhou H."/>
            <person name="Xiong C."/>
            <person name="Li S."/>
            <person name="Yu J."/>
            <person name="Hong S."/>
            <person name="Yu X."/>
            <person name="Zou P."/>
            <person name="Chen C."/>
            <person name="Chang X."/>
            <person name="Wang W."/>
            <person name="Lv Y."/>
            <person name="Sun Y."/>
            <person name="Ma L."/>
            <person name="Shen B."/>
            <person name="Zhu C."/>
        </authorList>
    </citation>
    <scope>NUCLEOTIDE SEQUENCE [LARGE SCALE GENOMIC DNA]</scope>
</reference>
<dbReference type="VEuPathDB" id="VectorBase:ASIC004750"/>
<organism evidence="1">
    <name type="scientific">Anopheles sinensis</name>
    <name type="common">Mosquito</name>
    <dbReference type="NCBI Taxonomy" id="74873"/>
    <lineage>
        <taxon>Eukaryota</taxon>
        <taxon>Metazoa</taxon>
        <taxon>Ecdysozoa</taxon>
        <taxon>Arthropoda</taxon>
        <taxon>Hexapoda</taxon>
        <taxon>Insecta</taxon>
        <taxon>Pterygota</taxon>
        <taxon>Neoptera</taxon>
        <taxon>Endopterygota</taxon>
        <taxon>Diptera</taxon>
        <taxon>Nematocera</taxon>
        <taxon>Culicoidea</taxon>
        <taxon>Culicidae</taxon>
        <taxon>Anophelinae</taxon>
        <taxon>Anopheles</taxon>
    </lineage>
</organism>
<sequence>MDNIYHLSHAATGLLIKLAQLQLDAPRIVISARMMKVMMRMLMSATVKLLNSIESNVPNR</sequence>
<dbReference type="AlphaFoldDB" id="A0A084VHS3"/>
<proteinExistence type="predicted"/>
<dbReference type="EMBL" id="ATLV01013218">
    <property type="status" value="NOT_ANNOTATED_CDS"/>
    <property type="molecule type" value="Genomic_DNA"/>
</dbReference>
<dbReference type="EnsemblMetazoa" id="ASIC004750-RA">
    <property type="protein sequence ID" value="ASIC004750-PA"/>
    <property type="gene ID" value="ASIC004750"/>
</dbReference>
<evidence type="ECO:0000313" key="2">
    <source>
        <dbReference type="EnsemblMetazoa" id="ASIC004750-PA"/>
    </source>
</evidence>
<name>A0A084VHS3_ANOSI</name>
<evidence type="ECO:0000313" key="1">
    <source>
        <dbReference type="EMBL" id="KFB37517.1"/>
    </source>
</evidence>
<keyword evidence="3" id="KW-1185">Reference proteome</keyword>
<dbReference type="EMBL" id="KE524846">
    <property type="protein sequence ID" value="KFB37517.1"/>
    <property type="molecule type" value="Genomic_DNA"/>
</dbReference>
<evidence type="ECO:0000313" key="3">
    <source>
        <dbReference type="Proteomes" id="UP000030765"/>
    </source>
</evidence>
<gene>
    <name evidence="1" type="ORF">ZHAS_00004750</name>
</gene>
<reference evidence="2" key="2">
    <citation type="submission" date="2020-05" db="UniProtKB">
        <authorList>
            <consortium name="EnsemblMetazoa"/>
        </authorList>
    </citation>
    <scope>IDENTIFICATION</scope>
</reference>
<protein>
    <submittedName>
        <fullName evidence="1 2">Uncharacterized protein</fullName>
    </submittedName>
</protein>
<accession>A0A084VHS3</accession>
<dbReference type="Proteomes" id="UP000030765">
    <property type="component" value="Unassembled WGS sequence"/>
</dbReference>